<dbReference type="InterPro" id="IPR003838">
    <property type="entry name" value="ABC3_permease_C"/>
</dbReference>
<comment type="similarity">
    <text evidence="6">Belongs to the ABC-4 integral membrane protein family.</text>
</comment>
<dbReference type="GO" id="GO:0005886">
    <property type="term" value="C:plasma membrane"/>
    <property type="evidence" value="ECO:0007669"/>
    <property type="project" value="UniProtKB-SubCell"/>
</dbReference>
<evidence type="ECO:0000256" key="2">
    <source>
        <dbReference type="ARBA" id="ARBA00022475"/>
    </source>
</evidence>
<reference evidence="10 11" key="1">
    <citation type="journal article" date="2016" name="Nat. Commun.">
        <title>Thousands of microbial genomes shed light on interconnected biogeochemical processes in an aquifer system.</title>
        <authorList>
            <person name="Anantharaman K."/>
            <person name="Brown C.T."/>
            <person name="Hug L.A."/>
            <person name="Sharon I."/>
            <person name="Castelle C.J."/>
            <person name="Probst A.J."/>
            <person name="Thomas B.C."/>
            <person name="Singh A."/>
            <person name="Wilkins M.J."/>
            <person name="Karaoz U."/>
            <person name="Brodie E.L."/>
            <person name="Williams K.H."/>
            <person name="Hubbard S.S."/>
            <person name="Banfield J.F."/>
        </authorList>
    </citation>
    <scope>NUCLEOTIDE SEQUENCE [LARGE SCALE GENOMIC DNA]</scope>
</reference>
<evidence type="ECO:0000256" key="5">
    <source>
        <dbReference type="ARBA" id="ARBA00023136"/>
    </source>
</evidence>
<keyword evidence="4 7" id="KW-1133">Transmembrane helix</keyword>
<keyword evidence="2" id="KW-1003">Cell membrane</keyword>
<dbReference type="EMBL" id="MGDB01000156">
    <property type="protein sequence ID" value="OGL38090.1"/>
    <property type="molecule type" value="Genomic_DNA"/>
</dbReference>
<evidence type="ECO:0000256" key="6">
    <source>
        <dbReference type="ARBA" id="ARBA00038076"/>
    </source>
</evidence>
<dbReference type="PANTHER" id="PTHR30572">
    <property type="entry name" value="MEMBRANE COMPONENT OF TRANSPORTER-RELATED"/>
    <property type="match status" value="1"/>
</dbReference>
<accession>A0A1F7R9R9</accession>
<organism evidence="10 11">
    <name type="scientific">Candidatus Schekmanbacteria bacterium GWA2_38_11</name>
    <dbReference type="NCBI Taxonomy" id="1817876"/>
    <lineage>
        <taxon>Bacteria</taxon>
        <taxon>Candidatus Schekmaniibacteriota</taxon>
    </lineage>
</organism>
<comment type="subcellular location">
    <subcellularLocation>
        <location evidence="1">Cell membrane</location>
        <topology evidence="1">Multi-pass membrane protein</topology>
    </subcellularLocation>
</comment>
<evidence type="ECO:0000259" key="9">
    <source>
        <dbReference type="Pfam" id="PF12704"/>
    </source>
</evidence>
<feature type="domain" description="MacB-like periplasmic core" evidence="9">
    <location>
        <begin position="22"/>
        <end position="248"/>
    </location>
</feature>
<dbReference type="Pfam" id="PF12704">
    <property type="entry name" value="MacB_PCD"/>
    <property type="match status" value="1"/>
</dbReference>
<dbReference type="PANTHER" id="PTHR30572:SF4">
    <property type="entry name" value="ABC TRANSPORTER PERMEASE YTRF"/>
    <property type="match status" value="1"/>
</dbReference>
<evidence type="ECO:0000256" key="7">
    <source>
        <dbReference type="SAM" id="Phobius"/>
    </source>
</evidence>
<dbReference type="InterPro" id="IPR025857">
    <property type="entry name" value="MacB_PCD"/>
</dbReference>
<dbReference type="Proteomes" id="UP000178526">
    <property type="component" value="Unassembled WGS sequence"/>
</dbReference>
<feature type="domain" description="ABC3 transporter permease C-terminal" evidence="8">
    <location>
        <begin position="289"/>
        <end position="401"/>
    </location>
</feature>
<feature type="transmembrane region" description="Helical" evidence="7">
    <location>
        <begin position="282"/>
        <end position="311"/>
    </location>
</feature>
<keyword evidence="5 7" id="KW-0472">Membrane</keyword>
<comment type="caution">
    <text evidence="10">The sequence shown here is derived from an EMBL/GenBank/DDBJ whole genome shotgun (WGS) entry which is preliminary data.</text>
</comment>
<evidence type="ECO:0000256" key="1">
    <source>
        <dbReference type="ARBA" id="ARBA00004651"/>
    </source>
</evidence>
<keyword evidence="3 7" id="KW-0812">Transmembrane</keyword>
<dbReference type="Pfam" id="PF02687">
    <property type="entry name" value="FtsX"/>
    <property type="match status" value="1"/>
</dbReference>
<dbReference type="GO" id="GO:0022857">
    <property type="term" value="F:transmembrane transporter activity"/>
    <property type="evidence" value="ECO:0007669"/>
    <property type="project" value="TreeGrafter"/>
</dbReference>
<sequence length="409" mass="43889">MINVPSTVKIAFRALRVNKMRSALTMLGIIIGVAAVVTMLAIGSGASKMIEEQISSIGSNLLMIVPGSTSAGGMRMGSGSQPTLTIWDAEAILKECPSVLDVAPVISGTCQIVYGNQNWSTGVFGTTPNMLNVRDWPLASGRPFRDQDVRSSTKVCLLGKTVIDNLFGSIDPVGKIVRIKKVPFTVIGVLEPKGQSLMGQDNDDIVYVPVSTAQKKLFGTLFPGMIRLIMVKAKSLDALAKAEVEVTDLLRQRHHIVHKQEDDFSVRNLTQMFQIAENSMKIFSLLLGSIASVSLLVGGIGIMNIMLVSVTERTREIGIRMAVGAKTWDIRLQFLIEALILSLIGGSVGIAIGVSGATVLSAMAGWPTIVSPLSIILAFGFSGMVGIFFGFYPAYKASLLNPIEALRYE</sequence>
<protein>
    <submittedName>
        <fullName evidence="10">Multidrug ABC transporter substrate-binding protein</fullName>
    </submittedName>
</protein>
<proteinExistence type="inferred from homology"/>
<feature type="transmembrane region" description="Helical" evidence="7">
    <location>
        <begin position="369"/>
        <end position="392"/>
    </location>
</feature>
<evidence type="ECO:0000313" key="10">
    <source>
        <dbReference type="EMBL" id="OGL38090.1"/>
    </source>
</evidence>
<evidence type="ECO:0000313" key="11">
    <source>
        <dbReference type="Proteomes" id="UP000178526"/>
    </source>
</evidence>
<evidence type="ECO:0000259" key="8">
    <source>
        <dbReference type="Pfam" id="PF02687"/>
    </source>
</evidence>
<evidence type="ECO:0000256" key="4">
    <source>
        <dbReference type="ARBA" id="ARBA00022989"/>
    </source>
</evidence>
<feature type="transmembrane region" description="Helical" evidence="7">
    <location>
        <begin position="332"/>
        <end position="357"/>
    </location>
</feature>
<gene>
    <name evidence="10" type="ORF">A2042_07035</name>
</gene>
<evidence type="ECO:0000256" key="3">
    <source>
        <dbReference type="ARBA" id="ARBA00022692"/>
    </source>
</evidence>
<dbReference type="InterPro" id="IPR050250">
    <property type="entry name" value="Macrolide_Exporter_MacB"/>
</dbReference>
<dbReference type="AlphaFoldDB" id="A0A1F7R9R9"/>
<name>A0A1F7R9R9_9BACT</name>
<feature type="transmembrane region" description="Helical" evidence="7">
    <location>
        <begin position="23"/>
        <end position="46"/>
    </location>
</feature>